<comment type="caution">
    <text evidence="2">The sequence shown here is derived from an EMBL/GenBank/DDBJ whole genome shotgun (WGS) entry which is preliminary data.</text>
</comment>
<evidence type="ECO:0000259" key="1">
    <source>
        <dbReference type="Pfam" id="PF01717"/>
    </source>
</evidence>
<protein>
    <recommendedName>
        <fullName evidence="1">Cobalamin-independent methionine synthase MetE C-terminal/archaeal domain-containing protein</fullName>
    </recommendedName>
</protein>
<dbReference type="GO" id="GO:0003871">
    <property type="term" value="F:5-methyltetrahydropteroyltriglutamate-homocysteine S-methyltransferase activity"/>
    <property type="evidence" value="ECO:0007669"/>
    <property type="project" value="InterPro"/>
</dbReference>
<sequence length="398" mass="44814">MPAAETKAPFRAEHVGSLLRPKELLADRASLDTGKMTVQDLDASTNKAIDKAMAMQADLGFHALTDGEYRRGMFWGEFYQTLNGMEERDNIPVSKFRDYVPDVMVFHENGGWGSSCVCTGRISHSGTSSLLKEWTYTRDHAAKLGREAKLTMISPVWYHLRYKEGEAYPADVYSSDKEYFADIAAAYRAELDILYDAGVRNVQIDDPNLAYFCSQVMIDGWAADPSNKCTLDELFETYIAHYNDCFRAHIDKMHFGLHLCRGNFKNSRHFAEGSYDRIAAKLFNEVNVHTYYLEYDTERAGGFECLAHLPSDKRVVLGIITSKFAELEDKAEMEARVRDAARFMARGGSEVEAMKRISVSPQCGFASNEEGNAISWDGMVGKLALVREIADDMWPGEP</sequence>
<reference evidence="2" key="1">
    <citation type="journal article" date="2023" name="BMC Genomics">
        <title>Chromosome-level genome assemblies of Cutaneotrichosporon spp. (Trichosporonales, Basidiomycota) reveal imbalanced evolution between nucleotide sequences and chromosome synteny.</title>
        <authorList>
            <person name="Kobayashi Y."/>
            <person name="Kayamori A."/>
            <person name="Aoki K."/>
            <person name="Shiwa Y."/>
            <person name="Matsutani M."/>
            <person name="Fujita N."/>
            <person name="Sugita T."/>
            <person name="Iwasaki W."/>
            <person name="Tanaka N."/>
            <person name="Takashima M."/>
        </authorList>
    </citation>
    <scope>NUCLEOTIDE SEQUENCE</scope>
    <source>
        <strain evidence="2">HIS016</strain>
    </source>
</reference>
<feature type="domain" description="Cobalamin-independent methionine synthase MetE C-terminal/archaeal" evidence="1">
    <location>
        <begin position="177"/>
        <end position="373"/>
    </location>
</feature>
<dbReference type="InterPro" id="IPR038071">
    <property type="entry name" value="UROD/MetE-like_sf"/>
</dbReference>
<accession>A0AAD3YAQ8</accession>
<dbReference type="AlphaFoldDB" id="A0AAD3YAQ8"/>
<organism evidence="2 3">
    <name type="scientific">Cutaneotrichosporon spelunceum</name>
    <dbReference type="NCBI Taxonomy" id="1672016"/>
    <lineage>
        <taxon>Eukaryota</taxon>
        <taxon>Fungi</taxon>
        <taxon>Dikarya</taxon>
        <taxon>Basidiomycota</taxon>
        <taxon>Agaricomycotina</taxon>
        <taxon>Tremellomycetes</taxon>
        <taxon>Trichosporonales</taxon>
        <taxon>Trichosporonaceae</taxon>
        <taxon>Cutaneotrichosporon</taxon>
    </lineage>
</organism>
<dbReference type="Pfam" id="PF01717">
    <property type="entry name" value="Meth_synt_2"/>
    <property type="match status" value="1"/>
</dbReference>
<dbReference type="PANTHER" id="PTHR43844:SF2">
    <property type="entry name" value="SYNTHASE, VITAMIN-B12 INDEPENDENT, PUTATIVE (AFU_ORTHOLOGUE AFUA_3G12060)-RELATED"/>
    <property type="match status" value="1"/>
</dbReference>
<dbReference type="SUPFAM" id="SSF51726">
    <property type="entry name" value="UROD/MetE-like"/>
    <property type="match status" value="1"/>
</dbReference>
<proteinExistence type="predicted"/>
<dbReference type="GO" id="GO:0009086">
    <property type="term" value="P:methionine biosynthetic process"/>
    <property type="evidence" value="ECO:0007669"/>
    <property type="project" value="InterPro"/>
</dbReference>
<name>A0AAD3YAQ8_9TREE</name>
<dbReference type="GO" id="GO:0008270">
    <property type="term" value="F:zinc ion binding"/>
    <property type="evidence" value="ECO:0007669"/>
    <property type="project" value="InterPro"/>
</dbReference>
<dbReference type="EMBL" id="BTCM01000003">
    <property type="protein sequence ID" value="GMK56270.1"/>
    <property type="molecule type" value="Genomic_DNA"/>
</dbReference>
<dbReference type="InterPro" id="IPR002629">
    <property type="entry name" value="Met_Synth_C/arc"/>
</dbReference>
<dbReference type="Proteomes" id="UP001222932">
    <property type="component" value="Unassembled WGS sequence"/>
</dbReference>
<dbReference type="CDD" id="cd03311">
    <property type="entry name" value="CIMS_C_terminal_like"/>
    <property type="match status" value="1"/>
</dbReference>
<evidence type="ECO:0000313" key="3">
    <source>
        <dbReference type="Proteomes" id="UP001222932"/>
    </source>
</evidence>
<evidence type="ECO:0000313" key="2">
    <source>
        <dbReference type="EMBL" id="GMK56270.1"/>
    </source>
</evidence>
<reference evidence="2" key="2">
    <citation type="submission" date="2023-06" db="EMBL/GenBank/DDBJ databases">
        <authorList>
            <person name="Kobayashi Y."/>
            <person name="Kayamori A."/>
            <person name="Aoki K."/>
            <person name="Shiwa Y."/>
            <person name="Fujita N."/>
            <person name="Sugita T."/>
            <person name="Iwasaki W."/>
            <person name="Tanaka N."/>
            <person name="Takashima M."/>
        </authorList>
    </citation>
    <scope>NUCLEOTIDE SEQUENCE</scope>
    <source>
        <strain evidence="2">HIS016</strain>
    </source>
</reference>
<keyword evidence="3" id="KW-1185">Reference proteome</keyword>
<dbReference type="Gene3D" id="3.20.20.210">
    <property type="match status" value="1"/>
</dbReference>
<gene>
    <name evidence="2" type="ORF">CspeluHIS016_0301100</name>
</gene>
<dbReference type="PANTHER" id="PTHR43844">
    <property type="entry name" value="METHIONINE SYNTHASE"/>
    <property type="match status" value="1"/>
</dbReference>